<name>A0A1H6K2Y7_9BACT</name>
<sequence length="343" mass="34926">MICVLTAGLCSSVSAVEIKTGDTTAYQSTVQDYTIEEGGALTFSQTQNTSFNQIFTFAAASAAVPSVIGEDVAVIGWSNSENSASRTVSFANATFAGHANVRVAIKSTRDTTVNLQGVSGQSFSGSVSVTNGWNGGVTVQYRGTGMSAAQYIFGTAAKAYDTASAKYGCTPNLGFSTLSITGDASFAGITGSTNLTGKERLTTSGTDLVLTLTGAESYVYGGAMGAASAYLNLSMTGGGTQSFTGSTFLGDILLGGGSSLILTQNATINGNITIDLTGLSAGTYEFITGKDVTLAESNLTGLGANMRAIIDGGTVTLQMVPEPASAAFGLVSLAGLMLRRRRK</sequence>
<dbReference type="AlphaFoldDB" id="A0A1H6K2Y7"/>
<accession>A0A1H6K2Y7</accession>
<dbReference type="EMBL" id="LT629973">
    <property type="protein sequence ID" value="SEH69446.1"/>
    <property type="molecule type" value="Genomic_DNA"/>
</dbReference>
<evidence type="ECO:0000313" key="1">
    <source>
        <dbReference type="EMBL" id="SEH69446.1"/>
    </source>
</evidence>
<evidence type="ECO:0000313" key="2">
    <source>
        <dbReference type="Proteomes" id="UP000176204"/>
    </source>
</evidence>
<organism evidence="1 2">
    <name type="scientific">Akkermansia glycaniphila</name>
    <dbReference type="NCBI Taxonomy" id="1679444"/>
    <lineage>
        <taxon>Bacteria</taxon>
        <taxon>Pseudomonadati</taxon>
        <taxon>Verrucomicrobiota</taxon>
        <taxon>Verrucomicrobiia</taxon>
        <taxon>Verrucomicrobiales</taxon>
        <taxon>Akkermansiaceae</taxon>
        <taxon>Akkermansia</taxon>
    </lineage>
</organism>
<gene>
    <name evidence="1" type="ORF">PYTT_0033</name>
</gene>
<dbReference type="Proteomes" id="UP000176204">
    <property type="component" value="Chromosome I"/>
</dbReference>
<protein>
    <submittedName>
        <fullName evidence="1">Uncharacterized protein</fullName>
    </submittedName>
</protein>
<keyword evidence="2" id="KW-1185">Reference proteome</keyword>
<dbReference type="KEGG" id="agl:PYTT_0033"/>
<proteinExistence type="predicted"/>
<reference evidence="2" key="1">
    <citation type="submission" date="2016-09" db="EMBL/GenBank/DDBJ databases">
        <authorList>
            <person name="Koehorst J."/>
        </authorList>
    </citation>
    <scope>NUCLEOTIDE SEQUENCE [LARGE SCALE GENOMIC DNA]</scope>
</reference>